<dbReference type="EMBL" id="QDDR01000004">
    <property type="protein sequence ID" value="PVE47638.1"/>
    <property type="molecule type" value="Genomic_DNA"/>
</dbReference>
<keyword evidence="3" id="KW-0804">Transcription</keyword>
<evidence type="ECO:0000313" key="6">
    <source>
        <dbReference type="EMBL" id="PVE47638.1"/>
    </source>
</evidence>
<keyword evidence="2 4" id="KW-0238">DNA-binding</keyword>
<dbReference type="OrthoDB" id="8478851at2"/>
<proteinExistence type="predicted"/>
<keyword evidence="7" id="KW-1185">Reference proteome</keyword>
<reference evidence="6 7" key="1">
    <citation type="journal article" date="2011" name="Syst. Appl. Microbiol.">
        <title>Defluviimonas denitrificans gen. nov., sp. nov., and Pararhodobacter aggregans gen. nov., sp. nov., non-phototrophic Rhodobacteraceae from the biofilter of a marine aquaculture.</title>
        <authorList>
            <person name="Foesel B.U."/>
            <person name="Drake H.L."/>
            <person name="Schramm A."/>
        </authorList>
    </citation>
    <scope>NUCLEOTIDE SEQUENCE [LARGE SCALE GENOMIC DNA]</scope>
    <source>
        <strain evidence="6 7">D1-19</strain>
    </source>
</reference>
<dbReference type="Pfam" id="PF17932">
    <property type="entry name" value="TetR_C_24"/>
    <property type="match status" value="1"/>
</dbReference>
<evidence type="ECO:0000256" key="3">
    <source>
        <dbReference type="ARBA" id="ARBA00023163"/>
    </source>
</evidence>
<gene>
    <name evidence="6" type="ORF">DDE23_09325</name>
</gene>
<sequence length="206" mass="23178">MAQRIERAPMQTPAEKRPISDTKRAIMKTAAQLFAEKGYGSVGTAELSSATNHGKGALYHHIRSKEDLLFDIMTVYLHDLLAGAETILAQSDDPEQRIRALSLGLMQAVVQDNAEMTVCFREVHALSPEYRRAVLRLHGDYFRLWERVMNEARDTARLRAVDPDELKALLGMYFYAFLWVGPQRAGDIEALAEKFAGLVLRACRKG</sequence>
<dbReference type="Proteomes" id="UP000244810">
    <property type="component" value="Unassembled WGS sequence"/>
</dbReference>
<protein>
    <submittedName>
        <fullName evidence="6">TetR/AcrR family transcriptional regulator</fullName>
    </submittedName>
</protein>
<dbReference type="PROSITE" id="PS50977">
    <property type="entry name" value="HTH_TETR_2"/>
    <property type="match status" value="1"/>
</dbReference>
<evidence type="ECO:0000313" key="7">
    <source>
        <dbReference type="Proteomes" id="UP000244810"/>
    </source>
</evidence>
<organism evidence="6 7">
    <name type="scientific">Pararhodobacter aggregans</name>
    <dbReference type="NCBI Taxonomy" id="404875"/>
    <lineage>
        <taxon>Bacteria</taxon>
        <taxon>Pseudomonadati</taxon>
        <taxon>Pseudomonadota</taxon>
        <taxon>Alphaproteobacteria</taxon>
        <taxon>Rhodobacterales</taxon>
        <taxon>Paracoccaceae</taxon>
        <taxon>Pararhodobacter</taxon>
    </lineage>
</organism>
<comment type="caution">
    <text evidence="6">The sequence shown here is derived from an EMBL/GenBank/DDBJ whole genome shotgun (WGS) entry which is preliminary data.</text>
</comment>
<evidence type="ECO:0000259" key="5">
    <source>
        <dbReference type="PROSITE" id="PS50977"/>
    </source>
</evidence>
<dbReference type="PANTHER" id="PTHR30055">
    <property type="entry name" value="HTH-TYPE TRANSCRIPTIONAL REGULATOR RUTR"/>
    <property type="match status" value="1"/>
</dbReference>
<dbReference type="SUPFAM" id="SSF48498">
    <property type="entry name" value="Tetracyclin repressor-like, C-terminal domain"/>
    <property type="match status" value="1"/>
</dbReference>
<dbReference type="InterPro" id="IPR050109">
    <property type="entry name" value="HTH-type_TetR-like_transc_reg"/>
</dbReference>
<evidence type="ECO:0000256" key="2">
    <source>
        <dbReference type="ARBA" id="ARBA00023125"/>
    </source>
</evidence>
<dbReference type="GO" id="GO:0003700">
    <property type="term" value="F:DNA-binding transcription factor activity"/>
    <property type="evidence" value="ECO:0007669"/>
    <property type="project" value="TreeGrafter"/>
</dbReference>
<dbReference type="InterPro" id="IPR009057">
    <property type="entry name" value="Homeodomain-like_sf"/>
</dbReference>
<feature type="DNA-binding region" description="H-T-H motif" evidence="4">
    <location>
        <begin position="43"/>
        <end position="62"/>
    </location>
</feature>
<name>A0A2T7USR7_9RHOB</name>
<feature type="domain" description="HTH tetR-type" evidence="5">
    <location>
        <begin position="20"/>
        <end position="80"/>
    </location>
</feature>
<dbReference type="InterPro" id="IPR041490">
    <property type="entry name" value="KstR2_TetR_C"/>
</dbReference>
<keyword evidence="1" id="KW-0805">Transcription regulation</keyword>
<dbReference type="PRINTS" id="PR00455">
    <property type="entry name" value="HTHTETR"/>
</dbReference>
<evidence type="ECO:0000256" key="1">
    <source>
        <dbReference type="ARBA" id="ARBA00023015"/>
    </source>
</evidence>
<dbReference type="InterPro" id="IPR001647">
    <property type="entry name" value="HTH_TetR"/>
</dbReference>
<dbReference type="SUPFAM" id="SSF46689">
    <property type="entry name" value="Homeodomain-like"/>
    <property type="match status" value="1"/>
</dbReference>
<dbReference type="GO" id="GO:0000976">
    <property type="term" value="F:transcription cis-regulatory region binding"/>
    <property type="evidence" value="ECO:0007669"/>
    <property type="project" value="TreeGrafter"/>
</dbReference>
<dbReference type="PANTHER" id="PTHR30055:SF234">
    <property type="entry name" value="HTH-TYPE TRANSCRIPTIONAL REGULATOR BETI"/>
    <property type="match status" value="1"/>
</dbReference>
<dbReference type="AlphaFoldDB" id="A0A2T7USR7"/>
<dbReference type="Pfam" id="PF00440">
    <property type="entry name" value="TetR_N"/>
    <property type="match status" value="1"/>
</dbReference>
<evidence type="ECO:0000256" key="4">
    <source>
        <dbReference type="PROSITE-ProRule" id="PRU00335"/>
    </source>
</evidence>
<dbReference type="InterPro" id="IPR036271">
    <property type="entry name" value="Tet_transcr_reg_TetR-rel_C_sf"/>
</dbReference>
<accession>A0A2T7USR7</accession>
<dbReference type="Gene3D" id="1.10.357.10">
    <property type="entry name" value="Tetracycline Repressor, domain 2"/>
    <property type="match status" value="1"/>
</dbReference>
<dbReference type="Gene3D" id="1.10.10.60">
    <property type="entry name" value="Homeodomain-like"/>
    <property type="match status" value="1"/>
</dbReference>